<evidence type="ECO:0000256" key="6">
    <source>
        <dbReference type="SAM" id="Phobius"/>
    </source>
</evidence>
<keyword evidence="2" id="KW-1003">Cell membrane</keyword>
<dbReference type="EMBL" id="JABXJJ020000001">
    <property type="protein sequence ID" value="MDI5967877.1"/>
    <property type="molecule type" value="Genomic_DNA"/>
</dbReference>
<sequence length="422" mass="43936">MQASYQVLLRDAGFRCCFAARVLSRGGDVVFPIGLTGAMLANGYGTTQVGIVLGSSMVPAVLLMLMGGVLSDRFPVRRLMISADTVRFLAEGVLVLLFFCGQPSLAVMTLLTLVCGAAQAFFQPGLATLIRHLVPGRLREGNALIRTGESVMTFASPAVAAVIIVLTGPVLVIALDAVTFGLSALLLSRIRITGRARPETRPGVWKELAHGWQEFSSRPWLCSVIVVFALFGLLVFGPFDVLKAVVLTRRFGASAYALVVAAQGLGSLAGGLLALHSDPGRPLRTGAAMLLSFATVPAVIALGAPFWLVAAAMLLGGIGLAFWSVMWSTAVQTHSPVEAMSRISAYDVVGSTGFTPIGRALSGPAVALAGTTAVLLGGAVLTVAGCLVLLALPAVARLRSTENQVPNRTLRKTVSSSDGRGL</sequence>
<evidence type="ECO:0000256" key="4">
    <source>
        <dbReference type="ARBA" id="ARBA00022989"/>
    </source>
</evidence>
<dbReference type="InterPro" id="IPR011701">
    <property type="entry name" value="MFS"/>
</dbReference>
<comment type="caution">
    <text evidence="7">The sequence shown here is derived from an EMBL/GenBank/DDBJ whole genome shotgun (WGS) entry which is preliminary data.</text>
</comment>
<dbReference type="PANTHER" id="PTHR23513:SF11">
    <property type="entry name" value="STAPHYLOFERRIN A TRANSPORTER"/>
    <property type="match status" value="1"/>
</dbReference>
<comment type="subcellular location">
    <subcellularLocation>
        <location evidence="1">Cell membrane</location>
        <topology evidence="1">Multi-pass membrane protein</topology>
    </subcellularLocation>
</comment>
<evidence type="ECO:0000313" key="7">
    <source>
        <dbReference type="EMBL" id="MDI5967877.1"/>
    </source>
</evidence>
<dbReference type="AlphaFoldDB" id="A0AA90H0E6"/>
<evidence type="ECO:0000256" key="2">
    <source>
        <dbReference type="ARBA" id="ARBA00022475"/>
    </source>
</evidence>
<evidence type="ECO:0000256" key="5">
    <source>
        <dbReference type="ARBA" id="ARBA00023136"/>
    </source>
</evidence>
<feature type="transmembrane region" description="Helical" evidence="6">
    <location>
        <begin position="220"/>
        <end position="239"/>
    </location>
</feature>
<dbReference type="PANTHER" id="PTHR23513">
    <property type="entry name" value="INTEGRAL MEMBRANE EFFLUX PROTEIN-RELATED"/>
    <property type="match status" value="1"/>
</dbReference>
<keyword evidence="4 6" id="KW-1133">Transmembrane helix</keyword>
<dbReference type="RefSeq" id="WP_271313655.1">
    <property type="nucleotide sequence ID" value="NZ_JABXJJ020000001.1"/>
</dbReference>
<proteinExistence type="predicted"/>
<dbReference type="SUPFAM" id="SSF103473">
    <property type="entry name" value="MFS general substrate transporter"/>
    <property type="match status" value="1"/>
</dbReference>
<dbReference type="InterPro" id="IPR036259">
    <property type="entry name" value="MFS_trans_sf"/>
</dbReference>
<feature type="transmembrane region" description="Helical" evidence="6">
    <location>
        <begin position="49"/>
        <end position="71"/>
    </location>
</feature>
<dbReference type="Pfam" id="PF07690">
    <property type="entry name" value="MFS_1"/>
    <property type="match status" value="1"/>
</dbReference>
<dbReference type="Gene3D" id="1.20.1250.20">
    <property type="entry name" value="MFS general substrate transporter like domains"/>
    <property type="match status" value="1"/>
</dbReference>
<name>A0AA90H0E6_9ACTN</name>
<reference evidence="7" key="1">
    <citation type="submission" date="2023-05" db="EMBL/GenBank/DDBJ databases">
        <title>Streptantibioticus silvisoli sp. nov., acidotolerant actinomycetes 1 from pine litter.</title>
        <authorList>
            <person name="Swiecimska M."/>
            <person name="Golinska P."/>
            <person name="Sangal V."/>
            <person name="Wachnowicz B."/>
            <person name="Goodfellow M."/>
        </authorList>
    </citation>
    <scope>NUCLEOTIDE SEQUENCE</scope>
    <source>
        <strain evidence="7">SL13</strain>
    </source>
</reference>
<accession>A0AA90H0E6</accession>
<feature type="transmembrane region" description="Helical" evidence="6">
    <location>
        <begin position="251"/>
        <end position="275"/>
    </location>
</feature>
<dbReference type="CDD" id="cd06173">
    <property type="entry name" value="MFS_MefA_like"/>
    <property type="match status" value="1"/>
</dbReference>
<evidence type="ECO:0000256" key="1">
    <source>
        <dbReference type="ARBA" id="ARBA00004651"/>
    </source>
</evidence>
<evidence type="ECO:0000256" key="3">
    <source>
        <dbReference type="ARBA" id="ARBA00022692"/>
    </source>
</evidence>
<organism evidence="7">
    <name type="scientific">Streptantibioticus silvisoli</name>
    <dbReference type="NCBI Taxonomy" id="2705255"/>
    <lineage>
        <taxon>Bacteria</taxon>
        <taxon>Bacillati</taxon>
        <taxon>Actinomycetota</taxon>
        <taxon>Actinomycetes</taxon>
        <taxon>Kitasatosporales</taxon>
        <taxon>Streptomycetaceae</taxon>
        <taxon>Streptantibioticus</taxon>
    </lineage>
</organism>
<protein>
    <submittedName>
        <fullName evidence="7">MFS transporter</fullName>
    </submittedName>
</protein>
<dbReference type="GO" id="GO:0022857">
    <property type="term" value="F:transmembrane transporter activity"/>
    <property type="evidence" value="ECO:0007669"/>
    <property type="project" value="InterPro"/>
</dbReference>
<dbReference type="GO" id="GO:0005886">
    <property type="term" value="C:plasma membrane"/>
    <property type="evidence" value="ECO:0007669"/>
    <property type="project" value="UniProtKB-SubCell"/>
</dbReference>
<keyword evidence="3 6" id="KW-0812">Transmembrane</keyword>
<feature type="transmembrane region" description="Helical" evidence="6">
    <location>
        <begin position="158"/>
        <end position="187"/>
    </location>
</feature>
<keyword evidence="5 6" id="KW-0472">Membrane</keyword>
<feature type="transmembrane region" description="Helical" evidence="6">
    <location>
        <begin position="367"/>
        <end position="392"/>
    </location>
</feature>
<feature type="transmembrane region" description="Helical" evidence="6">
    <location>
        <begin position="287"/>
        <end position="307"/>
    </location>
</feature>
<feature type="transmembrane region" description="Helical" evidence="6">
    <location>
        <begin position="92"/>
        <end position="122"/>
    </location>
</feature>
<gene>
    <name evidence="7" type="ORF">POF50_000660</name>
</gene>